<keyword evidence="3" id="KW-1185">Reference proteome</keyword>
<organism evidence="2 3">
    <name type="scientific">Nocardia aurantia</name>
    <dbReference type="NCBI Taxonomy" id="2585199"/>
    <lineage>
        <taxon>Bacteria</taxon>
        <taxon>Bacillati</taxon>
        <taxon>Actinomycetota</taxon>
        <taxon>Actinomycetes</taxon>
        <taxon>Mycobacteriales</taxon>
        <taxon>Nocardiaceae</taxon>
        <taxon>Nocardia</taxon>
    </lineage>
</organism>
<reference evidence="2 3" key="1">
    <citation type="submission" date="2019-10" db="EMBL/GenBank/DDBJ databases">
        <title>Nocardia macrotermitis sp. nov. and Nocardia aurantia sp. nov., isolated from the gut of fungus growing-termite Macrotermes natalensis.</title>
        <authorList>
            <person name="Benndorf R."/>
            <person name="Schwitalla J."/>
            <person name="Martin K."/>
            <person name="De Beer W."/>
            <person name="Kaster A.-K."/>
            <person name="Vollmers J."/>
            <person name="Poulsen M."/>
            <person name="Beemelmanns C."/>
        </authorList>
    </citation>
    <scope>NUCLEOTIDE SEQUENCE [LARGE SCALE GENOMIC DNA]</scope>
    <source>
        <strain evidence="2 3">RB56</strain>
    </source>
</reference>
<dbReference type="InterPro" id="IPR002629">
    <property type="entry name" value="Met_Synth_C/arc"/>
</dbReference>
<proteinExistence type="predicted"/>
<dbReference type="GO" id="GO:0009086">
    <property type="term" value="P:methionine biosynthetic process"/>
    <property type="evidence" value="ECO:0007669"/>
    <property type="project" value="InterPro"/>
</dbReference>
<sequence>MADTYKFRIDHHGSLIRPAELLAARARYEAREIGDGDLRSVEDHAIADAVRLQRSVWLSVITDGDFRREDFRGAILDTVGGFRRGDDTDQHGYRRWTAVGTPRSAGPADDVAALAALAVAPGPGVATPVKVTLPSPAFLAARTFDPEHPGPWGSAQELGEALAAIVRAEIEAVIANGAKLIQLNNPAYARALFARGTDTLPLDDAIAVDTLAVRLDAKPADVRIGLNPTHRAADPVDKAVAERLFAELPVDRWVLPYHAGTDAETDLLRAVPADRDACLGIVDAENPELEDVDDIMRRIDIAADLKDVEDLAVSPNRGFADVAATPRLTAEEQRRKLIHVETIARMTWGNEL</sequence>
<dbReference type="GO" id="GO:0008270">
    <property type="term" value="F:zinc ion binding"/>
    <property type="evidence" value="ECO:0007669"/>
    <property type="project" value="InterPro"/>
</dbReference>
<dbReference type="OrthoDB" id="6430685at2"/>
<dbReference type="GO" id="GO:0003871">
    <property type="term" value="F:5-methyltetrahydropteroyltriglutamate-homocysteine S-methyltransferase activity"/>
    <property type="evidence" value="ECO:0007669"/>
    <property type="project" value="InterPro"/>
</dbReference>
<dbReference type="AlphaFoldDB" id="A0A7K0DPH1"/>
<accession>A0A7K0DPH1</accession>
<protein>
    <recommendedName>
        <fullName evidence="1">Cobalamin-independent methionine synthase MetE C-terminal/archaeal domain-containing protein</fullName>
    </recommendedName>
</protein>
<dbReference type="PANTHER" id="PTHR43844">
    <property type="entry name" value="METHIONINE SYNTHASE"/>
    <property type="match status" value="1"/>
</dbReference>
<comment type="caution">
    <text evidence="2">The sequence shown here is derived from an EMBL/GenBank/DDBJ whole genome shotgun (WGS) entry which is preliminary data.</text>
</comment>
<evidence type="ECO:0000313" key="3">
    <source>
        <dbReference type="Proteomes" id="UP000431401"/>
    </source>
</evidence>
<dbReference type="Gene3D" id="3.20.20.210">
    <property type="match status" value="1"/>
</dbReference>
<gene>
    <name evidence="2" type="ORF">NRB56_32260</name>
</gene>
<dbReference type="SUPFAM" id="SSF51726">
    <property type="entry name" value="UROD/MetE-like"/>
    <property type="match status" value="1"/>
</dbReference>
<evidence type="ECO:0000259" key="1">
    <source>
        <dbReference type="Pfam" id="PF01717"/>
    </source>
</evidence>
<feature type="domain" description="Cobalamin-independent methionine synthase MetE C-terminal/archaeal" evidence="1">
    <location>
        <begin position="161"/>
        <end position="322"/>
    </location>
</feature>
<name>A0A7K0DPH1_9NOCA</name>
<dbReference type="Proteomes" id="UP000431401">
    <property type="component" value="Unassembled WGS sequence"/>
</dbReference>
<dbReference type="EMBL" id="WEGI01000006">
    <property type="protein sequence ID" value="MQY27643.1"/>
    <property type="molecule type" value="Genomic_DNA"/>
</dbReference>
<dbReference type="RefSeq" id="WP_153342838.1">
    <property type="nucleotide sequence ID" value="NZ_WEGI01000006.1"/>
</dbReference>
<dbReference type="InterPro" id="IPR038071">
    <property type="entry name" value="UROD/MetE-like_sf"/>
</dbReference>
<evidence type="ECO:0000313" key="2">
    <source>
        <dbReference type="EMBL" id="MQY27643.1"/>
    </source>
</evidence>
<dbReference type="Pfam" id="PF01717">
    <property type="entry name" value="Meth_synt_2"/>
    <property type="match status" value="1"/>
</dbReference>
<dbReference type="PANTHER" id="PTHR43844:SF2">
    <property type="entry name" value="SYNTHASE, VITAMIN-B12 INDEPENDENT, PUTATIVE (AFU_ORTHOLOGUE AFUA_3G12060)-RELATED"/>
    <property type="match status" value="1"/>
</dbReference>